<feature type="transmembrane region" description="Helical" evidence="6">
    <location>
        <begin position="6"/>
        <end position="29"/>
    </location>
</feature>
<gene>
    <name evidence="7" type="ORF">HMPREF9296_2436</name>
</gene>
<dbReference type="Proteomes" id="UP000003610">
    <property type="component" value="Unassembled WGS sequence"/>
</dbReference>
<feature type="transmembrane region" description="Helical" evidence="6">
    <location>
        <begin position="82"/>
        <end position="99"/>
    </location>
</feature>
<feature type="transmembrane region" description="Helical" evidence="6">
    <location>
        <begin position="49"/>
        <end position="70"/>
    </location>
</feature>
<dbReference type="PANTHER" id="PTHR12778:SF10">
    <property type="entry name" value="MAJOR FACILITATOR SUPERFAMILY DOMAIN-CONTAINING PROTEIN 3"/>
    <property type="match status" value="1"/>
</dbReference>
<feature type="transmembrane region" description="Helical" evidence="6">
    <location>
        <begin position="338"/>
        <end position="358"/>
    </location>
</feature>
<feature type="transmembrane region" description="Helical" evidence="6">
    <location>
        <begin position="111"/>
        <end position="129"/>
    </location>
</feature>
<evidence type="ECO:0000313" key="7">
    <source>
        <dbReference type="EMBL" id="EFL46737.1"/>
    </source>
</evidence>
<dbReference type="eggNOG" id="COG2814">
    <property type="taxonomic scope" value="Bacteria"/>
</dbReference>
<comment type="caution">
    <text evidence="7">The sequence shown here is derived from an EMBL/GenBank/DDBJ whole genome shotgun (WGS) entry which is preliminary data.</text>
</comment>
<evidence type="ECO:0000256" key="3">
    <source>
        <dbReference type="ARBA" id="ARBA00022692"/>
    </source>
</evidence>
<feature type="transmembrane region" description="Helical" evidence="6">
    <location>
        <begin position="402"/>
        <end position="423"/>
    </location>
</feature>
<evidence type="ECO:0000256" key="5">
    <source>
        <dbReference type="ARBA" id="ARBA00023136"/>
    </source>
</evidence>
<dbReference type="STRING" id="866771.HMPREF9296_2436"/>
<reference evidence="7 8" key="1">
    <citation type="submission" date="2010-08" db="EMBL/GenBank/DDBJ databases">
        <authorList>
            <person name="Durkin A.S."/>
            <person name="Madupu R."/>
            <person name="Torralba M."/>
            <person name="Gillis M."/>
            <person name="Methe B."/>
            <person name="Sutton G."/>
            <person name="Nelson K.E."/>
        </authorList>
    </citation>
    <scope>NUCLEOTIDE SEQUENCE [LARGE SCALE GENOMIC DNA]</scope>
    <source>
        <strain evidence="7 8">FB035-09AN</strain>
    </source>
</reference>
<dbReference type="PANTHER" id="PTHR12778">
    <property type="entry name" value="SOLUTE CARRIER FAMILY 33 ACETYL-COA TRANSPORTER -RELATED"/>
    <property type="match status" value="1"/>
</dbReference>
<comment type="subcellular location">
    <subcellularLocation>
        <location evidence="1">Membrane</location>
        <topology evidence="1">Multi-pass membrane protein</topology>
    </subcellularLocation>
</comment>
<feature type="transmembrane region" description="Helical" evidence="6">
    <location>
        <begin position="181"/>
        <end position="201"/>
    </location>
</feature>
<feature type="transmembrane region" description="Helical" evidence="6">
    <location>
        <begin position="135"/>
        <end position="153"/>
    </location>
</feature>
<dbReference type="AlphaFoldDB" id="E1KNQ1"/>
<name>E1KNQ1_9BACT</name>
<evidence type="ECO:0000256" key="6">
    <source>
        <dbReference type="SAM" id="Phobius"/>
    </source>
</evidence>
<protein>
    <recommendedName>
        <fullName evidence="9">Transporter, major facilitator family protein</fullName>
    </recommendedName>
</protein>
<dbReference type="Gene3D" id="1.20.1250.20">
    <property type="entry name" value="MFS general substrate transporter like domains"/>
    <property type="match status" value="2"/>
</dbReference>
<feature type="transmembrane region" description="Helical" evidence="6">
    <location>
        <begin position="429"/>
        <end position="452"/>
    </location>
</feature>
<keyword evidence="5 6" id="KW-0472">Membrane</keyword>
<evidence type="ECO:0000256" key="4">
    <source>
        <dbReference type="ARBA" id="ARBA00022989"/>
    </source>
</evidence>
<evidence type="ECO:0000313" key="8">
    <source>
        <dbReference type="Proteomes" id="UP000003610"/>
    </source>
</evidence>
<proteinExistence type="predicted"/>
<feature type="transmembrane region" description="Helical" evidence="6">
    <location>
        <begin position="306"/>
        <end position="326"/>
    </location>
</feature>
<organism evidence="7 8">
    <name type="scientific">Prevotella disiens FB035-09AN</name>
    <dbReference type="NCBI Taxonomy" id="866771"/>
    <lineage>
        <taxon>Bacteria</taxon>
        <taxon>Pseudomonadati</taxon>
        <taxon>Bacteroidota</taxon>
        <taxon>Bacteroidia</taxon>
        <taxon>Bacteroidales</taxon>
        <taxon>Prevotellaceae</taxon>
        <taxon>Prevotella</taxon>
    </lineage>
</organism>
<feature type="transmembrane region" description="Helical" evidence="6">
    <location>
        <begin position="364"/>
        <end position="390"/>
    </location>
</feature>
<keyword evidence="3 6" id="KW-0812">Transmembrane</keyword>
<evidence type="ECO:0000256" key="1">
    <source>
        <dbReference type="ARBA" id="ARBA00004141"/>
    </source>
</evidence>
<dbReference type="InterPro" id="IPR036259">
    <property type="entry name" value="MFS_trans_sf"/>
</dbReference>
<keyword evidence="2" id="KW-0813">Transport</keyword>
<accession>E1KNQ1</accession>
<dbReference type="InterPro" id="IPR004752">
    <property type="entry name" value="AmpG_permease/AT-1"/>
</dbReference>
<evidence type="ECO:0000256" key="2">
    <source>
        <dbReference type="ARBA" id="ARBA00022448"/>
    </source>
</evidence>
<feature type="transmembrane region" description="Helical" evidence="6">
    <location>
        <begin position="266"/>
        <end position="286"/>
    </location>
</feature>
<dbReference type="GO" id="GO:0016020">
    <property type="term" value="C:membrane"/>
    <property type="evidence" value="ECO:0007669"/>
    <property type="project" value="UniProtKB-SubCell"/>
</dbReference>
<sequence>MFIFGYNSVFILAFFFTFANDVQISALFYSSSKRMSNQNSNKKISPWAWVSTLYFAEGLPYAAVTLVSLVFYQQMGLTDAEITFYTSWFYLPWVIKPLWSPFLDLIRTKRWWVLSMEMLLGAAFAGVAFTINTSFWLQGTICFFWLLAFSSATHDVGADGFYMLGLDAHEQTFFVGIRSTFYRISMVVGKGGLVALAGLLQEYMKVQLSWALVFYGLAAMFIGLSLYHKYVLPKPDADAEHSTLSVTELLNEFVGTFVSFFRKKQIIVAIAFMLLFRLPEALLNPVAPLFLRADVAKGGLGLSLEAFGVANGIVGVVGLLIGGILGGLMASKDGLKKWLWTMTFAITLPNIAYVYLGFVMPQSIFAVSAAIFIENFGYGFGFSAYMLFMLYFSQGEHKTSHYALCTGFMALSMMLPGFFAGALADAVGYNIFFVIVMASCLFPFIVASMLKIDPAFGKKGRI</sequence>
<keyword evidence="4 6" id="KW-1133">Transmembrane helix</keyword>
<dbReference type="SUPFAM" id="SSF103473">
    <property type="entry name" value="MFS general substrate transporter"/>
    <property type="match status" value="1"/>
</dbReference>
<feature type="transmembrane region" description="Helical" evidence="6">
    <location>
        <begin position="207"/>
        <end position="227"/>
    </location>
</feature>
<evidence type="ECO:0008006" key="9">
    <source>
        <dbReference type="Google" id="ProtNLM"/>
    </source>
</evidence>
<dbReference type="EMBL" id="AEDO01000013">
    <property type="protein sequence ID" value="EFL46737.1"/>
    <property type="molecule type" value="Genomic_DNA"/>
</dbReference>